<evidence type="ECO:0000256" key="1">
    <source>
        <dbReference type="ARBA" id="ARBA00022723"/>
    </source>
</evidence>
<dbReference type="Proteomes" id="UP000751190">
    <property type="component" value="Unassembled WGS sequence"/>
</dbReference>
<evidence type="ECO:0000259" key="7">
    <source>
        <dbReference type="PROSITE" id="PS51382"/>
    </source>
</evidence>
<gene>
    <name evidence="8" type="ORF">KFE25_012969</name>
</gene>
<dbReference type="InterPro" id="IPR001138">
    <property type="entry name" value="Zn2Cys6_DnaBD"/>
</dbReference>
<dbReference type="InterPro" id="IPR013083">
    <property type="entry name" value="Znf_RING/FYVE/PHD"/>
</dbReference>
<evidence type="ECO:0000259" key="6">
    <source>
        <dbReference type="PROSITE" id="PS50089"/>
    </source>
</evidence>
<feature type="region of interest" description="Disordered" evidence="5">
    <location>
        <begin position="443"/>
        <end position="473"/>
    </location>
</feature>
<keyword evidence="1" id="KW-0479">Metal-binding</keyword>
<dbReference type="CDD" id="cd00067">
    <property type="entry name" value="GAL4"/>
    <property type="match status" value="1"/>
</dbReference>
<dbReference type="GO" id="GO:0008270">
    <property type="term" value="F:zinc ion binding"/>
    <property type="evidence" value="ECO:0007669"/>
    <property type="project" value="UniProtKB-KW"/>
</dbReference>
<keyword evidence="9" id="KW-1185">Reference proteome</keyword>
<feature type="domain" description="RING-type" evidence="6">
    <location>
        <begin position="240"/>
        <end position="277"/>
    </location>
</feature>
<comment type="caution">
    <text evidence="8">The sequence shown here is derived from an EMBL/GenBank/DDBJ whole genome shotgun (WGS) entry which is preliminary data.</text>
</comment>
<dbReference type="PROSITE" id="PS51382">
    <property type="entry name" value="SPX"/>
    <property type="match status" value="1"/>
</dbReference>
<dbReference type="PANTHER" id="PTHR45978:SF7">
    <property type="entry name" value="SPX DOMAIN-CONTAINING PROTEIN 4"/>
    <property type="match status" value="1"/>
</dbReference>
<accession>A0A8J5X4Q4</accession>
<keyword evidence="3" id="KW-0862">Zinc</keyword>
<dbReference type="SMART" id="SM00184">
    <property type="entry name" value="RING"/>
    <property type="match status" value="1"/>
</dbReference>
<dbReference type="Pfam" id="PF00097">
    <property type="entry name" value="zf-C3HC4"/>
    <property type="match status" value="1"/>
</dbReference>
<dbReference type="InterPro" id="IPR018957">
    <property type="entry name" value="Znf_C3HC4_RING-type"/>
</dbReference>
<evidence type="ECO:0008006" key="10">
    <source>
        <dbReference type="Google" id="ProtNLM"/>
    </source>
</evidence>
<dbReference type="PANTHER" id="PTHR45978">
    <property type="entry name" value="SPX DOMAIN-CONTAINING PROTEIN 3"/>
    <property type="match status" value="1"/>
</dbReference>
<keyword evidence="2 4" id="KW-0863">Zinc-finger</keyword>
<evidence type="ECO:0000313" key="9">
    <source>
        <dbReference type="Proteomes" id="UP000751190"/>
    </source>
</evidence>
<evidence type="ECO:0000256" key="3">
    <source>
        <dbReference type="ARBA" id="ARBA00022833"/>
    </source>
</evidence>
<organism evidence="8 9">
    <name type="scientific">Diacronema lutheri</name>
    <name type="common">Unicellular marine alga</name>
    <name type="synonym">Monochrysis lutheri</name>
    <dbReference type="NCBI Taxonomy" id="2081491"/>
    <lineage>
        <taxon>Eukaryota</taxon>
        <taxon>Haptista</taxon>
        <taxon>Haptophyta</taxon>
        <taxon>Pavlovophyceae</taxon>
        <taxon>Pavlovales</taxon>
        <taxon>Pavlovaceae</taxon>
        <taxon>Diacronema</taxon>
    </lineage>
</organism>
<dbReference type="GO" id="GO:0016036">
    <property type="term" value="P:cellular response to phosphate starvation"/>
    <property type="evidence" value="ECO:0007669"/>
    <property type="project" value="InterPro"/>
</dbReference>
<dbReference type="Gene3D" id="3.30.40.10">
    <property type="entry name" value="Zinc/RING finger domain, C3HC4 (zinc finger)"/>
    <property type="match status" value="1"/>
</dbReference>
<dbReference type="GO" id="GO:0000981">
    <property type="term" value="F:DNA-binding transcription factor activity, RNA polymerase II-specific"/>
    <property type="evidence" value="ECO:0007669"/>
    <property type="project" value="InterPro"/>
</dbReference>
<sequence length="648" mass="68143">MKWGQRMRALEHEPWHNEYFAYKDLKKVLKWVLGEHARSRARAHPDDADDDDRERAALRMHTEGAFVDALLRELAKVSAFHTRESAALQLRLERGAAAADDALCRRARGAAAPPHGDVLFNAEVLLALSAGGAHATELSSRQLRRTEALASLEAVRDELDLLHTYCALNCRAVSKILKKHDKHTMALRFERLAAPLGERALGEPFASVLVAQLRARAQCLADEVGAALHGRLVCARSYTCGACAQPLREPVLLSCGHAFCLRCLAPNARAPGCCPSCAANVNPRAPVGPADVDAWLAEFCERHFRFGPGADGAGAEPAEPPCGGDARRAWSAHAGAARVAASRAFGETCARGVVIVDVHPPAVHRWQRWPLDAPACHGAREPGATSVGWVDASSGMLAACASVHSAAHGGAPPAHGLQPCAPCAPAAAAGAQPGACGGLQPGSPMQSGTPMQSSPGACGGVQPGSPMQSGTPVRPTAAIVCTQPPGPSELCTSPPATLQAGPRKRACVSCHEAKTACDSHPCQRCIRLRKPCMERPARTKRAQQPPAGASPVPLHGFKAARTDDAHMERACWQPQFDVPHALSALAPFFRTSRLPPCGARPLLALGSAEPTAGASGTPPTVVIAGRPDYEALLQRGYAHGGTCHLASL</sequence>
<dbReference type="PROSITE" id="PS00518">
    <property type="entry name" value="ZF_RING_1"/>
    <property type="match status" value="1"/>
</dbReference>
<dbReference type="SUPFAM" id="SSF57850">
    <property type="entry name" value="RING/U-box"/>
    <property type="match status" value="1"/>
</dbReference>
<evidence type="ECO:0000256" key="4">
    <source>
        <dbReference type="PROSITE-ProRule" id="PRU00175"/>
    </source>
</evidence>
<dbReference type="CDD" id="cd14447">
    <property type="entry name" value="SPX"/>
    <property type="match status" value="1"/>
</dbReference>
<proteinExistence type="predicted"/>
<dbReference type="InterPro" id="IPR017907">
    <property type="entry name" value="Znf_RING_CS"/>
</dbReference>
<dbReference type="InterPro" id="IPR031142">
    <property type="entry name" value="SPX_prot"/>
</dbReference>
<dbReference type="InterPro" id="IPR001841">
    <property type="entry name" value="Znf_RING"/>
</dbReference>
<feature type="domain" description="SPX" evidence="7">
    <location>
        <begin position="1"/>
        <end position="194"/>
    </location>
</feature>
<reference evidence="8" key="1">
    <citation type="submission" date="2021-05" db="EMBL/GenBank/DDBJ databases">
        <title>The genome of the haptophyte Pavlova lutheri (Diacronema luteri, Pavlovales) - a model for lipid biosynthesis in eukaryotic algae.</title>
        <authorList>
            <person name="Hulatt C.J."/>
            <person name="Posewitz M.C."/>
        </authorList>
    </citation>
    <scope>NUCLEOTIDE SEQUENCE</scope>
    <source>
        <strain evidence="8">NIVA-4/92</strain>
    </source>
</reference>
<dbReference type="PROSITE" id="PS50089">
    <property type="entry name" value="ZF_RING_2"/>
    <property type="match status" value="1"/>
</dbReference>
<evidence type="ECO:0000313" key="8">
    <source>
        <dbReference type="EMBL" id="KAG8459333.1"/>
    </source>
</evidence>
<dbReference type="OrthoDB" id="6105938at2759"/>
<evidence type="ECO:0000256" key="5">
    <source>
        <dbReference type="SAM" id="MobiDB-lite"/>
    </source>
</evidence>
<dbReference type="EMBL" id="JAGTXO010000041">
    <property type="protein sequence ID" value="KAG8459333.1"/>
    <property type="molecule type" value="Genomic_DNA"/>
</dbReference>
<dbReference type="InterPro" id="IPR004331">
    <property type="entry name" value="SPX_dom"/>
</dbReference>
<dbReference type="AlphaFoldDB" id="A0A8J5X4Q4"/>
<evidence type="ECO:0000256" key="2">
    <source>
        <dbReference type="ARBA" id="ARBA00022771"/>
    </source>
</evidence>
<dbReference type="OMA" id="VECHRAK"/>
<feature type="compositionally biased region" description="Polar residues" evidence="5">
    <location>
        <begin position="443"/>
        <end position="455"/>
    </location>
</feature>
<protein>
    <recommendedName>
        <fullName evidence="10">SPX domain-containing protein</fullName>
    </recommendedName>
</protein>
<name>A0A8J5X4Q4_DIALT</name>